<proteinExistence type="predicted"/>
<comment type="caution">
    <text evidence="1">The sequence shown here is derived from an EMBL/GenBank/DDBJ whole genome shotgun (WGS) entry which is preliminary data.</text>
</comment>
<evidence type="ECO:0000313" key="2">
    <source>
        <dbReference type="Proteomes" id="UP001422074"/>
    </source>
</evidence>
<accession>A0ABU9WWX9</accession>
<organism evidence="1 2">
    <name type="scientific">Sinomonas halotolerans</name>
    <dbReference type="NCBI Taxonomy" id="1644133"/>
    <lineage>
        <taxon>Bacteria</taxon>
        <taxon>Bacillati</taxon>
        <taxon>Actinomycetota</taxon>
        <taxon>Actinomycetes</taxon>
        <taxon>Micrococcales</taxon>
        <taxon>Micrococcaceae</taxon>
        <taxon>Sinomonas</taxon>
    </lineage>
</organism>
<evidence type="ECO:0008006" key="3">
    <source>
        <dbReference type="Google" id="ProtNLM"/>
    </source>
</evidence>
<protein>
    <recommendedName>
        <fullName evidence="3">YbjN domain-containing protein</fullName>
    </recommendedName>
</protein>
<reference evidence="1 2" key="1">
    <citation type="submission" date="2024-05" db="EMBL/GenBank/DDBJ databases">
        <title>Sinomonas sp. nov., isolated from a waste landfill.</title>
        <authorList>
            <person name="Zhao Y."/>
        </authorList>
    </citation>
    <scope>NUCLEOTIDE SEQUENCE [LARGE SCALE GENOMIC DNA]</scope>
    <source>
        <strain evidence="1 2">CCTCC AB2014300</strain>
    </source>
</reference>
<dbReference type="RefSeq" id="WP_345883208.1">
    <property type="nucleotide sequence ID" value="NZ_JBDFRB010000002.1"/>
</dbReference>
<dbReference type="Proteomes" id="UP001422074">
    <property type="component" value="Unassembled WGS sequence"/>
</dbReference>
<dbReference type="EMBL" id="JBDFRB010000002">
    <property type="protein sequence ID" value="MEN2743695.1"/>
    <property type="molecule type" value="Genomic_DNA"/>
</dbReference>
<name>A0ABU9WWX9_9MICC</name>
<gene>
    <name evidence="1" type="ORF">ABCQ75_03960</name>
</gene>
<sequence length="162" mass="16903">MSSDVSTTPTGGTAADPDSRLKAALHRVFDSQIPNYGDYNLVCSTECGGTVAGPVPGPPPALGFVIGYRRRPVELVIAPFERATLAPAGQPTTVDLTNLAYAAEPLEGSFDVATSTGRVLTFTVHGECMLPLEGEDQHLAQEDDAADLRAFLDELGALGSSV</sequence>
<keyword evidence="2" id="KW-1185">Reference proteome</keyword>
<evidence type="ECO:0000313" key="1">
    <source>
        <dbReference type="EMBL" id="MEN2743695.1"/>
    </source>
</evidence>